<dbReference type="Proteomes" id="UP000005824">
    <property type="component" value="Unassembled WGS sequence"/>
</dbReference>
<dbReference type="InterPro" id="IPR039650">
    <property type="entry name" value="HdrA-like"/>
</dbReference>
<evidence type="ECO:0000256" key="3">
    <source>
        <dbReference type="ARBA" id="ARBA00023002"/>
    </source>
</evidence>
<reference evidence="7 8" key="1">
    <citation type="journal article" date="2011" name="J. Bacteriol.">
        <title>Genome sequence of Chthoniobacter flavus Ellin428, an aerobic heterotrophic soil bacterium.</title>
        <authorList>
            <person name="Kant R."/>
            <person name="van Passel M.W."/>
            <person name="Palva A."/>
            <person name="Lucas S."/>
            <person name="Lapidus A."/>
            <person name="Glavina Del Rio T."/>
            <person name="Dalin E."/>
            <person name="Tice H."/>
            <person name="Bruce D."/>
            <person name="Goodwin L."/>
            <person name="Pitluck S."/>
            <person name="Larimer F.W."/>
            <person name="Land M.L."/>
            <person name="Hauser L."/>
            <person name="Sangwan P."/>
            <person name="de Vos W.M."/>
            <person name="Janssen P.H."/>
            <person name="Smidt H."/>
        </authorList>
    </citation>
    <scope>NUCLEOTIDE SEQUENCE [LARGE SCALE GENOMIC DNA]</scope>
    <source>
        <strain evidence="7 8">Ellin428</strain>
    </source>
</reference>
<dbReference type="STRING" id="497964.CfE428DRAFT_2978"/>
<dbReference type="GO" id="GO:0016829">
    <property type="term" value="F:lyase activity"/>
    <property type="evidence" value="ECO:0007669"/>
    <property type="project" value="UniProtKB-KW"/>
</dbReference>
<dbReference type="GO" id="GO:0046872">
    <property type="term" value="F:metal ion binding"/>
    <property type="evidence" value="ECO:0007669"/>
    <property type="project" value="UniProtKB-KW"/>
</dbReference>
<evidence type="ECO:0000313" key="7">
    <source>
        <dbReference type="EMBL" id="EDY19293.1"/>
    </source>
</evidence>
<sequence precursor="true">MRLPTFCVSLCALAALSLLSRAEDYDVVVYGGTASGVIAAVQAKKMGKSVIVVSPDKHLGGLTSGGLGFTDTGNKGVIGGLSRDFYHRVWMHYDQAGAWNWQKKEEYGNKGQGTPAVDGENRTMWIFEPHVAEQIFEEYIKENQIPVVRDEWLDRAKGVKKEGAHIASITVLSGKTYGGKMFIDATYEGDLMATAGVNYTVGREAQSTYDEKWNGVQVGVLHHRHNFGAVKAPISAYVVPGDPKSGVVARVSTEPPGTYGAADKRVQAYCFRMCLTDVPENRIPFAKPEGYDPKQYELLARVYQAGWRETFQKFDPIPNHKTDTNNHGPFSTDDIGMNWDYPDASYERRREIIKEHETYQKGWLYFIANDPRVPQEVREQMQKWGLPKDEFKDSGGWSPQLYIREARRMVGSYVMTQNDLQKVRKTPESVGMGSYGIDSHNVQRYITPEGNVQNEGDIGVGLKAPYEIAYGSLVPKKGQADNLLVPVCASASHIAYGSIRMEPVFMILGESAATVAAMAIDAKSAVQDVPYAKLRERLLADGQVLEYKAPAKAAGKK</sequence>
<dbReference type="GO" id="GO:0051539">
    <property type="term" value="F:4 iron, 4 sulfur cluster binding"/>
    <property type="evidence" value="ECO:0007669"/>
    <property type="project" value="UniProtKB-KW"/>
</dbReference>
<keyword evidence="3" id="KW-0560">Oxidoreductase</keyword>
<dbReference type="Gene3D" id="3.50.50.60">
    <property type="entry name" value="FAD/NAD(P)-binding domain"/>
    <property type="match status" value="1"/>
</dbReference>
<dbReference type="GO" id="GO:0016491">
    <property type="term" value="F:oxidoreductase activity"/>
    <property type="evidence" value="ECO:0007669"/>
    <property type="project" value="UniProtKB-KW"/>
</dbReference>
<dbReference type="EMBL" id="ABVL01000008">
    <property type="protein sequence ID" value="EDY19293.1"/>
    <property type="molecule type" value="Genomic_DNA"/>
</dbReference>
<dbReference type="AlphaFoldDB" id="B4D253"/>
<feature type="chain" id="PRO_5002800423" evidence="6">
    <location>
        <begin position="23"/>
        <end position="557"/>
    </location>
</feature>
<dbReference type="Pfam" id="PF12831">
    <property type="entry name" value="FAD_oxidored"/>
    <property type="match status" value="1"/>
</dbReference>
<accession>B4D253</accession>
<dbReference type="SUPFAM" id="SSF51905">
    <property type="entry name" value="FAD/NAD(P)-binding domain"/>
    <property type="match status" value="1"/>
</dbReference>
<keyword evidence="5" id="KW-0411">Iron-sulfur</keyword>
<keyword evidence="6" id="KW-0732">Signal</keyword>
<keyword evidence="7" id="KW-0456">Lyase</keyword>
<organism evidence="7 8">
    <name type="scientific">Chthoniobacter flavus Ellin428</name>
    <dbReference type="NCBI Taxonomy" id="497964"/>
    <lineage>
        <taxon>Bacteria</taxon>
        <taxon>Pseudomonadati</taxon>
        <taxon>Verrucomicrobiota</taxon>
        <taxon>Spartobacteria</taxon>
        <taxon>Chthoniobacterales</taxon>
        <taxon>Chthoniobacteraceae</taxon>
        <taxon>Chthoniobacter</taxon>
    </lineage>
</organism>
<proteinExistence type="predicted"/>
<keyword evidence="4" id="KW-0408">Iron</keyword>
<feature type="signal peptide" evidence="6">
    <location>
        <begin position="1"/>
        <end position="22"/>
    </location>
</feature>
<name>B4D253_9BACT</name>
<keyword evidence="2" id="KW-0479">Metal-binding</keyword>
<comment type="caution">
    <text evidence="7">The sequence shown here is derived from an EMBL/GenBank/DDBJ whole genome shotgun (WGS) entry which is preliminary data.</text>
</comment>
<dbReference type="RefSeq" id="WP_006980303.1">
    <property type="nucleotide sequence ID" value="NZ_ABVL01000008.1"/>
</dbReference>
<keyword evidence="1" id="KW-0004">4Fe-4S</keyword>
<evidence type="ECO:0000256" key="1">
    <source>
        <dbReference type="ARBA" id="ARBA00022485"/>
    </source>
</evidence>
<evidence type="ECO:0000256" key="2">
    <source>
        <dbReference type="ARBA" id="ARBA00022723"/>
    </source>
</evidence>
<protein>
    <submittedName>
        <fullName evidence="7">Putative secreted protein-putative xanthan lyase related</fullName>
    </submittedName>
</protein>
<gene>
    <name evidence="7" type="ORF">CfE428DRAFT_2978</name>
</gene>
<keyword evidence="8" id="KW-1185">Reference proteome</keyword>
<evidence type="ECO:0000313" key="8">
    <source>
        <dbReference type="Proteomes" id="UP000005824"/>
    </source>
</evidence>
<dbReference type="PANTHER" id="PTHR43498:SF1">
    <property type="entry name" value="COB--COM HETERODISULFIDE REDUCTASE IRON-SULFUR SUBUNIT A"/>
    <property type="match status" value="1"/>
</dbReference>
<dbReference type="eggNOG" id="COG0665">
    <property type="taxonomic scope" value="Bacteria"/>
</dbReference>
<evidence type="ECO:0000256" key="4">
    <source>
        <dbReference type="ARBA" id="ARBA00023004"/>
    </source>
</evidence>
<evidence type="ECO:0000256" key="6">
    <source>
        <dbReference type="SAM" id="SignalP"/>
    </source>
</evidence>
<dbReference type="PANTHER" id="PTHR43498">
    <property type="entry name" value="FERREDOXIN:COB-COM HETERODISULFIDE REDUCTASE SUBUNIT A"/>
    <property type="match status" value="1"/>
</dbReference>
<evidence type="ECO:0000256" key="5">
    <source>
        <dbReference type="ARBA" id="ARBA00023014"/>
    </source>
</evidence>
<dbReference type="InParanoid" id="B4D253"/>
<dbReference type="InterPro" id="IPR036188">
    <property type="entry name" value="FAD/NAD-bd_sf"/>
</dbReference>